<dbReference type="Pfam" id="PF03432">
    <property type="entry name" value="Relaxase"/>
    <property type="match status" value="1"/>
</dbReference>
<name>A0A0F4VEM0_PSEFL</name>
<comment type="caution">
    <text evidence="2">The sequence shown here is derived from an EMBL/GenBank/DDBJ whole genome shotgun (WGS) entry which is preliminary data.</text>
</comment>
<dbReference type="AlphaFoldDB" id="A0A0F4VEM0"/>
<dbReference type="Proteomes" id="UP000033400">
    <property type="component" value="Unassembled WGS sequence"/>
</dbReference>
<dbReference type="RefSeq" id="WP_046052599.1">
    <property type="nucleotide sequence ID" value="NZ_LACH01000003.1"/>
</dbReference>
<accession>A0A0F4VEM0</accession>
<organism evidence="2 3">
    <name type="scientific">Pseudomonas fluorescens</name>
    <dbReference type="NCBI Taxonomy" id="294"/>
    <lineage>
        <taxon>Bacteria</taxon>
        <taxon>Pseudomonadati</taxon>
        <taxon>Pseudomonadota</taxon>
        <taxon>Gammaproteobacteria</taxon>
        <taxon>Pseudomonadales</taxon>
        <taxon>Pseudomonadaceae</taxon>
        <taxon>Pseudomonas</taxon>
    </lineage>
</organism>
<dbReference type="PATRIC" id="fig|294.133.peg.2346"/>
<feature type="domain" description="MobA/VirD2-like nuclease" evidence="1">
    <location>
        <begin position="55"/>
        <end position="167"/>
    </location>
</feature>
<protein>
    <submittedName>
        <fullName evidence="2">Relaxase</fullName>
    </submittedName>
</protein>
<dbReference type="InterPro" id="IPR005094">
    <property type="entry name" value="Endonuclease_MobA/VirD2"/>
</dbReference>
<evidence type="ECO:0000313" key="3">
    <source>
        <dbReference type="Proteomes" id="UP000033400"/>
    </source>
</evidence>
<sequence>MIGKITEKSTGSFKNRIEYIFGLRKHEHALTQIRTIAKNCLAPDPLRHGHNRGDIDVLGMIEEFDSVERMRSGSIDSERKIKPVWHAILALPPGESLTDQQWKEAVQVYMNNMGFDESCKWVAVLHGDTESQHVHIVANRIRLDETFSMVKDSNERSASCDSTSDIEDMFNLTKAPSPTETWGTAITRAALEAAERNDDIPRKHKMIAKIAGAVEITQAAQGDMFMLIRLLRRQRVFVHFTKNANDQPKGIAYEFQGVVIAGRKLKRSRLTFQKLTTQEGISYDPETFQALEIEAARRDQDDQKHATERFWYFSFFSRTRRFAVKFEPKSRSQREIDELVEAIQAFLSAIFGVPFESKKERERRDAEYIEYIPAVNLTRAMFGIRERQPCDILLDP</sequence>
<gene>
    <name evidence="2" type="ORF">VD17_02940</name>
</gene>
<evidence type="ECO:0000259" key="1">
    <source>
        <dbReference type="Pfam" id="PF03432"/>
    </source>
</evidence>
<evidence type="ECO:0000313" key="2">
    <source>
        <dbReference type="EMBL" id="KJZ67236.1"/>
    </source>
</evidence>
<dbReference type="EMBL" id="LACH01000003">
    <property type="protein sequence ID" value="KJZ67236.1"/>
    <property type="molecule type" value="Genomic_DNA"/>
</dbReference>
<dbReference type="OrthoDB" id="915634at2"/>
<reference evidence="2 3" key="1">
    <citation type="submission" date="2015-03" db="EMBL/GenBank/DDBJ databases">
        <title>Comparative genomics of Pseudomonas insights into diversity of traits involved in vanlence and defense.</title>
        <authorList>
            <person name="Qin Y."/>
        </authorList>
    </citation>
    <scope>NUCLEOTIDE SEQUENCE [LARGE SCALE GENOMIC DNA]</scope>
    <source>
        <strain evidence="2 3">H24</strain>
    </source>
</reference>
<proteinExistence type="predicted"/>